<dbReference type="EMBL" id="JABBWD010000025">
    <property type="protein sequence ID" value="KAG1776634.1"/>
    <property type="molecule type" value="Genomic_DNA"/>
</dbReference>
<proteinExistence type="predicted"/>
<evidence type="ECO:0000313" key="3">
    <source>
        <dbReference type="Proteomes" id="UP000714275"/>
    </source>
</evidence>
<dbReference type="Proteomes" id="UP000714275">
    <property type="component" value="Unassembled WGS sequence"/>
</dbReference>
<evidence type="ECO:0000313" key="2">
    <source>
        <dbReference type="EMBL" id="KAG1776634.1"/>
    </source>
</evidence>
<sequence>MPCVAWPSRPQVLFGSTLSALLLDRVLVTPERYPFLDNTARVKPCLLDHLVSDVPVKMPRYSMVASHTFPTRD</sequence>
<comment type="caution">
    <text evidence="2">The sequence shown here is derived from an EMBL/GenBank/DDBJ whole genome shotgun (WGS) entry which is preliminary data.</text>
</comment>
<protein>
    <submittedName>
        <fullName evidence="2">Uncharacterized protein</fullName>
    </submittedName>
</protein>
<feature type="signal peptide" evidence="1">
    <location>
        <begin position="1"/>
        <end position="28"/>
    </location>
</feature>
<name>A0A9P6ZTU0_9AGAM</name>
<organism evidence="2 3">
    <name type="scientific">Suillus placidus</name>
    <dbReference type="NCBI Taxonomy" id="48579"/>
    <lineage>
        <taxon>Eukaryota</taxon>
        <taxon>Fungi</taxon>
        <taxon>Dikarya</taxon>
        <taxon>Basidiomycota</taxon>
        <taxon>Agaricomycotina</taxon>
        <taxon>Agaricomycetes</taxon>
        <taxon>Agaricomycetidae</taxon>
        <taxon>Boletales</taxon>
        <taxon>Suillineae</taxon>
        <taxon>Suillaceae</taxon>
        <taxon>Suillus</taxon>
    </lineage>
</organism>
<dbReference type="AlphaFoldDB" id="A0A9P6ZTU0"/>
<keyword evidence="1" id="KW-0732">Signal</keyword>
<gene>
    <name evidence="2" type="ORF">EV702DRAFT_327404</name>
</gene>
<accession>A0A9P6ZTU0</accession>
<reference evidence="2" key="1">
    <citation type="journal article" date="2020" name="New Phytol.">
        <title>Comparative genomics reveals dynamic genome evolution in host specialist ectomycorrhizal fungi.</title>
        <authorList>
            <person name="Lofgren L.A."/>
            <person name="Nguyen N.H."/>
            <person name="Vilgalys R."/>
            <person name="Ruytinx J."/>
            <person name="Liao H.L."/>
            <person name="Branco S."/>
            <person name="Kuo A."/>
            <person name="LaButti K."/>
            <person name="Lipzen A."/>
            <person name="Andreopoulos W."/>
            <person name="Pangilinan J."/>
            <person name="Riley R."/>
            <person name="Hundley H."/>
            <person name="Na H."/>
            <person name="Barry K."/>
            <person name="Grigoriev I.V."/>
            <person name="Stajich J.E."/>
            <person name="Kennedy P.G."/>
        </authorList>
    </citation>
    <scope>NUCLEOTIDE SEQUENCE</scope>
    <source>
        <strain evidence="2">DOB743</strain>
    </source>
</reference>
<evidence type="ECO:0000256" key="1">
    <source>
        <dbReference type="SAM" id="SignalP"/>
    </source>
</evidence>
<keyword evidence="3" id="KW-1185">Reference proteome</keyword>
<feature type="chain" id="PRO_5040187712" evidence="1">
    <location>
        <begin position="29"/>
        <end position="73"/>
    </location>
</feature>